<accession>A0AAE7RY03</accession>
<dbReference type="KEGG" id="vg:75690782"/>
<reference evidence="1 2" key="1">
    <citation type="submission" date="2021-04" db="EMBL/GenBank/DDBJ databases">
        <authorList>
            <person name="Shkoporov A.N."/>
            <person name="Stockdale S.R."/>
            <person name="Guerin E."/>
            <person name="Ross R.P."/>
            <person name="Hill C."/>
        </authorList>
    </citation>
    <scope>NUCLEOTIDE SEQUENCE [LARGE SCALE GENOMIC DNA]</scope>
    <source>
        <strain evidence="2">cr25_1</strain>
    </source>
</reference>
<keyword evidence="2" id="KW-1185">Reference proteome</keyword>
<sequence length="168" mass="18505">MANELKTPIRHSVIGEIISVKDINKDDYKEGKFKHDCKIVRVDPLNGSPLVDVYITNDQYNQYDLAPIVFEGNVVNFTIDENIAGETGYIDPDTEEWTYHEKSFNSFAGADNVGSLGLIGVFGKLGVGADMVSTFIKSIETARSQRKAVVKPKVTTEDVATEQTEDAA</sequence>
<name>A0AAE7RY03_9CAUD</name>
<evidence type="ECO:0000313" key="2">
    <source>
        <dbReference type="Proteomes" id="UP000827441"/>
    </source>
</evidence>
<dbReference type="Proteomes" id="UP000827441">
    <property type="component" value="Segment"/>
</dbReference>
<gene>
    <name evidence="1" type="primary">gp_23142</name>
</gene>
<organism evidence="1 2">
    <name type="scientific">uncultured phage cr25_1</name>
    <dbReference type="NCBI Taxonomy" id="2986395"/>
    <lineage>
        <taxon>Viruses</taxon>
        <taxon>Duplodnaviria</taxon>
        <taxon>Heunggongvirae</taxon>
        <taxon>Uroviricota</taxon>
        <taxon>Caudoviricetes</taxon>
        <taxon>Crassvirales</taxon>
        <taxon>Crevaviridae</taxon>
        <taxon>Coarsevirinae</taxon>
        <taxon>Junduvirus</taxon>
        <taxon>Junduvirus copri</taxon>
    </lineage>
</organism>
<evidence type="ECO:0000313" key="1">
    <source>
        <dbReference type="EMBL" id="QWM90209.1"/>
    </source>
</evidence>
<protein>
    <submittedName>
        <fullName evidence="1">Uncharacterized protein</fullName>
    </submittedName>
</protein>
<dbReference type="RefSeq" id="YP_010359781.1">
    <property type="nucleotide sequence ID" value="NC_062777.1"/>
</dbReference>
<dbReference type="EMBL" id="MZ130487">
    <property type="protein sequence ID" value="QWM90209.1"/>
    <property type="molecule type" value="Genomic_DNA"/>
</dbReference>
<proteinExistence type="predicted"/>
<dbReference type="GeneID" id="75690782"/>